<sequence length="665" mass="72780">MKANELEKLFAEHKQSNSARRTRPAEMLKEADGSSVSRKPGLDASPMLLTNIHMKMEAEPASGSSSMGRFSTPLTKTVEICDYDVTPMQNIYAPSFSDDSRGKFYQKYMRKRDAKLREDWSSRRTEKEAKMKALQDSLEKSKAELKAKLAGSAEKRNSVTEAHRRAEKLRSFSARSAMKRGQTIDSFMSDGDDDQAEFLGKKLGETYLGDNSRSAQSKKALLSKNTTASTPRTSAAPVPRSSGKASNSAAGRRRLNSDNPLSQSVPNFSDLRKENKFLGSGSKPVRSQARNHARKKSVSEDLPFVNEDKPRRSQSLRKSTANAIGLNDSGNSDNDKEENEGPKPVPRKGNGTGRVAGSGIGRSKASMMAETMGNGHAFHDAGSETEEMVNTVQEDDAFENTIRRGESADPDNGKGRLSQGSDKSANSGYEDSDAFRFSQAGPASATEFPTSMTSLFGSMGSLQDSPGESPGFWNSRVNNPFSFPHEISDIDAADSPIGSPASWNFQTQSEVEAARMRKKWGAAQKPIVGTESSHGLSRKDVTRGLKRFLKFGRKNRASESLADWISATTSEGDDDTEDGRDTAYRSSEDLRKSRMGFSHSHHSEDGIAESDMFNEQVQALQSSIPTPPANFKLREEHLSGSSLKAPKSFFSLSNFRSKGSDSKLR</sequence>
<feature type="region of interest" description="Disordered" evidence="1">
    <location>
        <begin position="205"/>
        <end position="480"/>
    </location>
</feature>
<feature type="region of interest" description="Disordered" evidence="1">
    <location>
        <begin position="562"/>
        <end position="631"/>
    </location>
</feature>
<dbReference type="PANTHER" id="PTHR31008:SF15">
    <property type="entry name" value="GPI-ANCHORED ADHESIN-LIKE PROTEIN"/>
    <property type="match status" value="1"/>
</dbReference>
<feature type="compositionally biased region" description="Basic and acidic residues" evidence="1">
    <location>
        <begin position="23"/>
        <end position="32"/>
    </location>
</feature>
<feature type="compositionally biased region" description="Polar residues" evidence="1">
    <location>
        <begin position="257"/>
        <end position="267"/>
    </location>
</feature>
<protein>
    <submittedName>
        <fullName evidence="2">Uncharacterized protein</fullName>
    </submittedName>
</protein>
<reference evidence="2" key="1">
    <citation type="journal article" date="2013" name="J. Plant Res.">
        <title>Effect of fungi and light on seed germination of three Opuntia species from semiarid lands of central Mexico.</title>
        <authorList>
            <person name="Delgado-Sanchez P."/>
            <person name="Jimenez-Bremont J.F."/>
            <person name="Guerrero-Gonzalez Mde L."/>
            <person name="Flores J."/>
        </authorList>
    </citation>
    <scope>NUCLEOTIDE SEQUENCE</scope>
    <source>
        <tissue evidence="2">Cladode</tissue>
    </source>
</reference>
<reference evidence="2" key="2">
    <citation type="submission" date="2020-07" db="EMBL/GenBank/DDBJ databases">
        <authorList>
            <person name="Vera ALvarez R."/>
            <person name="Arias-Moreno D.M."/>
            <person name="Jimenez-Jacinto V."/>
            <person name="Jimenez-Bremont J.F."/>
            <person name="Swaminathan K."/>
            <person name="Moose S.P."/>
            <person name="Guerrero-Gonzalez M.L."/>
            <person name="Marino-Ramirez L."/>
            <person name="Landsman D."/>
            <person name="Rodriguez-Kessler M."/>
            <person name="Delgado-Sanchez P."/>
        </authorList>
    </citation>
    <scope>NUCLEOTIDE SEQUENCE</scope>
    <source>
        <tissue evidence="2">Cladode</tissue>
    </source>
</reference>
<dbReference type="PANTHER" id="PTHR31008">
    <property type="entry name" value="COP1-INTERACTING PROTEIN-RELATED"/>
    <property type="match status" value="1"/>
</dbReference>
<feature type="compositionally biased region" description="Polar residues" evidence="1">
    <location>
        <begin position="447"/>
        <end position="466"/>
    </location>
</feature>
<evidence type="ECO:0000256" key="1">
    <source>
        <dbReference type="SAM" id="MobiDB-lite"/>
    </source>
</evidence>
<feature type="region of interest" description="Disordered" evidence="1">
    <location>
        <begin position="1"/>
        <end position="44"/>
    </location>
</feature>
<name>A0A7C9DC17_OPUST</name>
<feature type="compositionally biased region" description="Basic and acidic residues" evidence="1">
    <location>
        <begin position="579"/>
        <end position="592"/>
    </location>
</feature>
<feature type="region of interest" description="Disordered" evidence="1">
    <location>
        <begin position="147"/>
        <end position="178"/>
    </location>
</feature>
<feature type="compositionally biased region" description="Low complexity" evidence="1">
    <location>
        <begin position="226"/>
        <end position="237"/>
    </location>
</feature>
<proteinExistence type="predicted"/>
<dbReference type="EMBL" id="GISG01087816">
    <property type="protein sequence ID" value="MBA4633689.1"/>
    <property type="molecule type" value="Transcribed_RNA"/>
</dbReference>
<feature type="compositionally biased region" description="Basic and acidic residues" evidence="1">
    <location>
        <begin position="1"/>
        <end position="15"/>
    </location>
</feature>
<feature type="compositionally biased region" description="Basic and acidic residues" evidence="1">
    <location>
        <begin position="401"/>
        <end position="414"/>
    </location>
</feature>
<feature type="compositionally biased region" description="Gly residues" evidence="1">
    <location>
        <begin position="350"/>
        <end position="360"/>
    </location>
</feature>
<feature type="region of interest" description="Disordered" evidence="1">
    <location>
        <begin position="516"/>
        <end position="536"/>
    </location>
</feature>
<evidence type="ECO:0000313" key="2">
    <source>
        <dbReference type="EMBL" id="MBA4633689.1"/>
    </source>
</evidence>
<feature type="compositionally biased region" description="Acidic residues" evidence="1">
    <location>
        <begin position="383"/>
        <end position="398"/>
    </location>
</feature>
<accession>A0A7C9DC17</accession>
<organism evidence="2">
    <name type="scientific">Opuntia streptacantha</name>
    <name type="common">Prickly pear cactus</name>
    <name type="synonym">Opuntia cardona</name>
    <dbReference type="NCBI Taxonomy" id="393608"/>
    <lineage>
        <taxon>Eukaryota</taxon>
        <taxon>Viridiplantae</taxon>
        <taxon>Streptophyta</taxon>
        <taxon>Embryophyta</taxon>
        <taxon>Tracheophyta</taxon>
        <taxon>Spermatophyta</taxon>
        <taxon>Magnoliopsida</taxon>
        <taxon>eudicotyledons</taxon>
        <taxon>Gunneridae</taxon>
        <taxon>Pentapetalae</taxon>
        <taxon>Caryophyllales</taxon>
        <taxon>Cactineae</taxon>
        <taxon>Cactaceae</taxon>
        <taxon>Opuntioideae</taxon>
        <taxon>Opuntia</taxon>
    </lineage>
</organism>
<feature type="compositionally biased region" description="Basic and acidic residues" evidence="1">
    <location>
        <begin position="147"/>
        <end position="170"/>
    </location>
</feature>
<feature type="compositionally biased region" description="Polar residues" evidence="1">
    <location>
        <begin position="613"/>
        <end position="624"/>
    </location>
</feature>
<dbReference type="AlphaFoldDB" id="A0A7C9DC17"/>
<feature type="compositionally biased region" description="Polar residues" evidence="1">
    <location>
        <begin position="316"/>
        <end position="332"/>
    </location>
</feature>
<feature type="compositionally biased region" description="Polar residues" evidence="1">
    <location>
        <begin position="418"/>
        <end position="429"/>
    </location>
</feature>